<protein>
    <submittedName>
        <fullName evidence="2">Uncharacterized protein</fullName>
    </submittedName>
</protein>
<evidence type="ECO:0000313" key="2">
    <source>
        <dbReference type="EMBL" id="EMA06866.1"/>
    </source>
</evidence>
<dbReference type="Proteomes" id="UP000011534">
    <property type="component" value="Unassembled WGS sequence"/>
</dbReference>
<organism evidence="2 3">
    <name type="scientific">Haloarcula vallismortis ATCC 29715</name>
    <dbReference type="NCBI Taxonomy" id="662477"/>
    <lineage>
        <taxon>Archaea</taxon>
        <taxon>Methanobacteriati</taxon>
        <taxon>Methanobacteriota</taxon>
        <taxon>Stenosarchaea group</taxon>
        <taxon>Halobacteria</taxon>
        <taxon>Halobacteriales</taxon>
        <taxon>Haloarculaceae</taxon>
        <taxon>Haloarcula</taxon>
    </lineage>
</organism>
<dbReference type="OrthoDB" id="373883at2157"/>
<proteinExistence type="predicted"/>
<dbReference type="PATRIC" id="fig|662477.6.peg.2377"/>
<feature type="transmembrane region" description="Helical" evidence="1">
    <location>
        <begin position="6"/>
        <end position="26"/>
    </location>
</feature>
<accession>M0JD03</accession>
<reference evidence="2 3" key="1">
    <citation type="journal article" date="2014" name="PLoS Genet.">
        <title>Phylogenetically driven sequencing of extremely halophilic archaea reveals strategies for static and dynamic osmo-response.</title>
        <authorList>
            <person name="Becker E.A."/>
            <person name="Seitzer P.M."/>
            <person name="Tritt A."/>
            <person name="Larsen D."/>
            <person name="Krusor M."/>
            <person name="Yao A.I."/>
            <person name="Wu D."/>
            <person name="Madern D."/>
            <person name="Eisen J.A."/>
            <person name="Darling A.E."/>
            <person name="Facciotti M.T."/>
        </authorList>
    </citation>
    <scope>NUCLEOTIDE SEQUENCE [LARGE SCALE GENOMIC DNA]</scope>
    <source>
        <strain evidence="2 3">ATCC 29715</strain>
    </source>
</reference>
<keyword evidence="1" id="KW-0472">Membrane</keyword>
<sequence>TVYGYDSMAEIVLSFTVLAFVFAYLAVNTPKEHGPLQILNYVLTFLTIFFTGYLAYARKVSGQEELLVVWNNAFAWVFYIVVAYFMLYILVKAFKLYKTRK</sequence>
<name>M0JD03_HALVA</name>
<comment type="caution">
    <text evidence="2">The sequence shown here is derived from an EMBL/GenBank/DDBJ whole genome shotgun (WGS) entry which is preliminary data.</text>
</comment>
<keyword evidence="3" id="KW-1185">Reference proteome</keyword>
<gene>
    <name evidence="2" type="ORF">C437_12198</name>
</gene>
<feature type="transmembrane region" description="Helical" evidence="1">
    <location>
        <begin position="38"/>
        <end position="56"/>
    </location>
</feature>
<dbReference type="AlphaFoldDB" id="M0JD03"/>
<evidence type="ECO:0000256" key="1">
    <source>
        <dbReference type="SAM" id="Phobius"/>
    </source>
</evidence>
<keyword evidence="1" id="KW-1133">Transmembrane helix</keyword>
<evidence type="ECO:0000313" key="3">
    <source>
        <dbReference type="Proteomes" id="UP000011534"/>
    </source>
</evidence>
<feature type="non-terminal residue" evidence="2">
    <location>
        <position position="1"/>
    </location>
</feature>
<dbReference type="EMBL" id="AOLQ01000042">
    <property type="protein sequence ID" value="EMA06866.1"/>
    <property type="molecule type" value="Genomic_DNA"/>
</dbReference>
<dbReference type="RefSeq" id="WP_004517223.1">
    <property type="nucleotide sequence ID" value="NZ_AOLQ01000042.1"/>
</dbReference>
<feature type="transmembrane region" description="Helical" evidence="1">
    <location>
        <begin position="68"/>
        <end position="91"/>
    </location>
</feature>
<keyword evidence="1" id="KW-0812">Transmembrane</keyword>